<dbReference type="Proteomes" id="UP000007305">
    <property type="component" value="Chromosome 2"/>
</dbReference>
<reference evidence="5" key="1">
    <citation type="submission" date="2015-12" db="EMBL/GenBank/DDBJ databases">
        <title>Update maize B73 reference genome by single molecule sequencing technologies.</title>
        <authorList>
            <consortium name="Maize Genome Sequencing Project"/>
            <person name="Ware D."/>
        </authorList>
    </citation>
    <scope>NUCLEOTIDE SEQUENCE [LARGE SCALE GENOMIC DNA]</scope>
    <source>
        <strain evidence="5">cv. B73</strain>
    </source>
</reference>
<evidence type="ECO:0000313" key="4">
    <source>
        <dbReference type="EnsemblPlants" id="Zm00001eb083000_P001"/>
    </source>
</evidence>
<dbReference type="InParanoid" id="A0A804MG75"/>
<keyword evidence="5" id="KW-1185">Reference proteome</keyword>
<name>A0A804MG75_MAIZE</name>
<reference evidence="4" key="3">
    <citation type="submission" date="2021-05" db="UniProtKB">
        <authorList>
            <consortium name="EnsemblPlants"/>
        </authorList>
    </citation>
    <scope>IDENTIFICATION</scope>
    <source>
        <strain evidence="4">cv. B73</strain>
    </source>
</reference>
<evidence type="ECO:0000256" key="1">
    <source>
        <dbReference type="ARBA" id="ARBA00023288"/>
    </source>
</evidence>
<accession>A0A804MG75</accession>
<dbReference type="SUPFAM" id="SSF117892">
    <property type="entry name" value="Band 7/SPFH domain"/>
    <property type="match status" value="1"/>
</dbReference>
<feature type="region of interest" description="Disordered" evidence="2">
    <location>
        <begin position="135"/>
        <end position="193"/>
    </location>
</feature>
<dbReference type="InterPro" id="IPR050710">
    <property type="entry name" value="Band7/mec-2_domain"/>
</dbReference>
<dbReference type="Gramene" id="Zm00001eb083000_T001">
    <property type="protein sequence ID" value="Zm00001eb083000_P001"/>
    <property type="gene ID" value="Zm00001eb083000"/>
</dbReference>
<dbReference type="AlphaFoldDB" id="A0A804MG75"/>
<dbReference type="PANTHER" id="PTHR43327:SF58">
    <property type="entry name" value="HYPERSENSITIVE-INDUCED RESPONSE PROTEIN-LIKE PROTEIN 2"/>
    <property type="match status" value="1"/>
</dbReference>
<evidence type="ECO:0000256" key="2">
    <source>
        <dbReference type="SAM" id="MobiDB-lite"/>
    </source>
</evidence>
<dbReference type="InterPro" id="IPR001107">
    <property type="entry name" value="Band_7"/>
</dbReference>
<organism evidence="4 5">
    <name type="scientific">Zea mays</name>
    <name type="common">Maize</name>
    <dbReference type="NCBI Taxonomy" id="4577"/>
    <lineage>
        <taxon>Eukaryota</taxon>
        <taxon>Viridiplantae</taxon>
        <taxon>Streptophyta</taxon>
        <taxon>Embryophyta</taxon>
        <taxon>Tracheophyta</taxon>
        <taxon>Spermatophyta</taxon>
        <taxon>Magnoliopsida</taxon>
        <taxon>Liliopsida</taxon>
        <taxon>Poales</taxon>
        <taxon>Poaceae</taxon>
        <taxon>PACMAD clade</taxon>
        <taxon>Panicoideae</taxon>
        <taxon>Andropogonodae</taxon>
        <taxon>Andropogoneae</taxon>
        <taxon>Tripsacinae</taxon>
        <taxon>Zea</taxon>
    </lineage>
</organism>
<keyword evidence="1" id="KW-0449">Lipoprotein</keyword>
<evidence type="ECO:0000259" key="3">
    <source>
        <dbReference type="Pfam" id="PF01145"/>
    </source>
</evidence>
<feature type="domain" description="Band 7" evidence="3">
    <location>
        <begin position="9"/>
        <end position="101"/>
    </location>
</feature>
<dbReference type="Pfam" id="PF01145">
    <property type="entry name" value="Band_7"/>
    <property type="match status" value="1"/>
</dbReference>
<dbReference type="PANTHER" id="PTHR43327">
    <property type="entry name" value="STOMATIN-LIKE PROTEIN 2, MITOCHONDRIAL"/>
    <property type="match status" value="1"/>
</dbReference>
<evidence type="ECO:0000313" key="5">
    <source>
        <dbReference type="Proteomes" id="UP000007305"/>
    </source>
</evidence>
<sequence length="280" mass="30476">MGEILGLVQVDQSTVAIKENFGKFSEVLEPGCHFLPWCIGQQIAGYLSLRVRQLDVRCETKTKDNVFVTVVASVQYRALADKASDAFYKLSNTREQIQSYVFDVREWTKLKTWGLVQTGIDMCLGLRFESSHGRAVGGARSEPRAMRRRRISSANTHGGGMGRNLPRAAADGEKASRRARQGRSSAAPWFGRDMGGASQKQGWWVLGGGRSGWGMEVGERDRGTDADLGMGHEIAVEDAEIAAGEGKRRDCRGGGRGGRDAGRGCTSGGRTCTTVCERLQ</sequence>
<dbReference type="EnsemblPlants" id="Zm00001eb083000_T001">
    <property type="protein sequence ID" value="Zm00001eb083000_P001"/>
    <property type="gene ID" value="Zm00001eb083000"/>
</dbReference>
<reference evidence="4" key="2">
    <citation type="submission" date="2019-07" db="EMBL/GenBank/DDBJ databases">
        <authorList>
            <person name="Seetharam A."/>
            <person name="Woodhouse M."/>
            <person name="Cannon E."/>
        </authorList>
    </citation>
    <scope>NUCLEOTIDE SEQUENCE [LARGE SCALE GENOMIC DNA]</scope>
    <source>
        <strain evidence="4">cv. B73</strain>
    </source>
</reference>
<dbReference type="InterPro" id="IPR036013">
    <property type="entry name" value="Band_7/SPFH_dom_sf"/>
</dbReference>
<protein>
    <recommendedName>
        <fullName evidence="3">Band 7 domain-containing protein</fullName>
    </recommendedName>
</protein>
<proteinExistence type="predicted"/>